<feature type="domain" description="Histidine kinase/HSP90-like ATPase" evidence="2">
    <location>
        <begin position="21"/>
        <end position="131"/>
    </location>
</feature>
<dbReference type="Pfam" id="PF13581">
    <property type="entry name" value="HATPase_c_2"/>
    <property type="match status" value="1"/>
</dbReference>
<keyword evidence="1" id="KW-0808">Transferase</keyword>
<dbReference type="Proteomes" id="UP000636960">
    <property type="component" value="Unassembled WGS sequence"/>
</dbReference>
<dbReference type="InterPro" id="IPR036890">
    <property type="entry name" value="HATPase_C_sf"/>
</dbReference>
<dbReference type="InterPro" id="IPR050267">
    <property type="entry name" value="Anti-sigma-factor_SerPK"/>
</dbReference>
<dbReference type="RefSeq" id="WP_203780896.1">
    <property type="nucleotide sequence ID" value="NZ_BOMV01000014.1"/>
</dbReference>
<organism evidence="3 4">
    <name type="scientific">Paractinoplanes rishiriensis</name>
    <dbReference type="NCBI Taxonomy" id="1050105"/>
    <lineage>
        <taxon>Bacteria</taxon>
        <taxon>Bacillati</taxon>
        <taxon>Actinomycetota</taxon>
        <taxon>Actinomycetes</taxon>
        <taxon>Micromonosporales</taxon>
        <taxon>Micromonosporaceae</taxon>
        <taxon>Paractinoplanes</taxon>
    </lineage>
</organism>
<dbReference type="Gene3D" id="3.30.565.10">
    <property type="entry name" value="Histidine kinase-like ATPase, C-terminal domain"/>
    <property type="match status" value="1"/>
</dbReference>
<protein>
    <recommendedName>
        <fullName evidence="2">Histidine kinase/HSP90-like ATPase domain-containing protein</fullName>
    </recommendedName>
</protein>
<keyword evidence="4" id="KW-1185">Reference proteome</keyword>
<dbReference type="SUPFAM" id="SSF55874">
    <property type="entry name" value="ATPase domain of HSP90 chaperone/DNA topoisomerase II/histidine kinase"/>
    <property type="match status" value="1"/>
</dbReference>
<keyword evidence="1" id="KW-0418">Kinase</keyword>
<evidence type="ECO:0000256" key="1">
    <source>
        <dbReference type="ARBA" id="ARBA00022527"/>
    </source>
</evidence>
<dbReference type="InterPro" id="IPR003594">
    <property type="entry name" value="HATPase_dom"/>
</dbReference>
<keyword evidence="1" id="KW-0723">Serine/threonine-protein kinase</keyword>
<gene>
    <name evidence="3" type="ORF">Ari01nite_20370</name>
</gene>
<dbReference type="GO" id="GO:0004674">
    <property type="term" value="F:protein serine/threonine kinase activity"/>
    <property type="evidence" value="ECO:0007669"/>
    <property type="project" value="UniProtKB-KW"/>
</dbReference>
<name>A0A919JWG5_9ACTN</name>
<dbReference type="EMBL" id="BOMV01000014">
    <property type="protein sequence ID" value="GIE94572.1"/>
    <property type="molecule type" value="Genomic_DNA"/>
</dbReference>
<dbReference type="AlphaFoldDB" id="A0A919JWG5"/>
<evidence type="ECO:0000259" key="2">
    <source>
        <dbReference type="Pfam" id="PF13581"/>
    </source>
</evidence>
<proteinExistence type="predicted"/>
<evidence type="ECO:0000313" key="3">
    <source>
        <dbReference type="EMBL" id="GIE94572.1"/>
    </source>
</evidence>
<reference evidence="3" key="1">
    <citation type="submission" date="2021-01" db="EMBL/GenBank/DDBJ databases">
        <title>Whole genome shotgun sequence of Actinoplanes rishiriensis NBRC 108556.</title>
        <authorList>
            <person name="Komaki H."/>
            <person name="Tamura T."/>
        </authorList>
    </citation>
    <scope>NUCLEOTIDE SEQUENCE</scope>
    <source>
        <strain evidence="3">NBRC 108556</strain>
    </source>
</reference>
<sequence length="135" mass="14253">MVTPGEQPSPPAVRPAEIPYAKPADLAVVREFVRTEAESLGLPRLRADLLTVAVSELATNTLQHTDGGGVVRIWAEPGRVCCEVVDHGASPGFGRDMPSANEVRGRGLAIVERICDEVGTDIGPAGTSVRLGMRN</sequence>
<dbReference type="CDD" id="cd16936">
    <property type="entry name" value="HATPase_RsbW-like"/>
    <property type="match status" value="1"/>
</dbReference>
<dbReference type="PANTHER" id="PTHR35526">
    <property type="entry name" value="ANTI-SIGMA-F FACTOR RSBW-RELATED"/>
    <property type="match status" value="1"/>
</dbReference>
<dbReference type="PANTHER" id="PTHR35526:SF3">
    <property type="entry name" value="ANTI-SIGMA-F FACTOR RSBW"/>
    <property type="match status" value="1"/>
</dbReference>
<comment type="caution">
    <text evidence="3">The sequence shown here is derived from an EMBL/GenBank/DDBJ whole genome shotgun (WGS) entry which is preliminary data.</text>
</comment>
<evidence type="ECO:0000313" key="4">
    <source>
        <dbReference type="Proteomes" id="UP000636960"/>
    </source>
</evidence>
<accession>A0A919JWG5</accession>